<dbReference type="EMBL" id="KI966418">
    <property type="protein sequence ID" value="EWC46411.1"/>
    <property type="molecule type" value="Genomic_DNA"/>
</dbReference>
<feature type="transmembrane region" description="Helical" evidence="7">
    <location>
        <begin position="88"/>
        <end position="112"/>
    </location>
</feature>
<dbReference type="PANTHER" id="PTHR33048:SF47">
    <property type="entry name" value="INTEGRAL MEMBRANE PROTEIN-RELATED"/>
    <property type="match status" value="1"/>
</dbReference>
<sequence>MKATVTPEELKHAMWLKDVAVSAHAAGINGPAPADFVPPWLLSDDYVVVNRQTSMYIIDVIFFVLAVMMVLMRIYTRLFIVRKFGRDDWFMVLALISVAGFTTLQFCFLVYGGVGYHIWDVTEEQIAYCFKFIYFHLIGYTWSITLIKMSILFLYERIIPTNHPMRKVLTGFMIFQFIYFLVSEFVFIFQCSPIEGALSLDLRIHGSPKCFGMKPMLYSFCIIHIFMDLALLVLPIRVIWELQMPMKRKITTLSLFVIGAIGCICAVMRVVTLAQLLDGFDFTWTIYDPGMWGLLELTIGIICACIPPSKLLFEKIGGGIVESKFSPFSSKGSSCKSDSSSSSPYNEKKGRVRSPAPSYGKVFSSTEMSFQSINKSVLMSQISERVDSFIVSKEGPIQPTITTLVEAPGNGDNDDSKPASFDTIRRPQQSFDAGRRYTTQVSATMAAPPSPNSSVPTLSKSIPLDDLMGEKQQEISFNIVAASCPSSLSSLEKAMDLEGGYDLGRPLPNFDDAEDRPQSGFSMTSGAAPSLGGKPVSGADWV</sequence>
<dbReference type="Pfam" id="PF20684">
    <property type="entry name" value="Fung_rhodopsin"/>
    <property type="match status" value="1"/>
</dbReference>
<dbReference type="InterPro" id="IPR049326">
    <property type="entry name" value="Rhodopsin_dom_fungi"/>
</dbReference>
<dbReference type="Proteomes" id="UP000024837">
    <property type="component" value="Unassembled WGS sequence"/>
</dbReference>
<reference evidence="9 10" key="1">
    <citation type="submission" date="2013-05" db="EMBL/GenBank/DDBJ databases">
        <title>Drechslerella stenobrocha genome reveals carnivorous origination and mechanical trapping mechanism of predatory fungi.</title>
        <authorList>
            <person name="Liu X."/>
            <person name="Zhang W."/>
            <person name="Liu K."/>
        </authorList>
    </citation>
    <scope>NUCLEOTIDE SEQUENCE [LARGE SCALE GENOMIC DNA]</scope>
    <source>
        <strain evidence="9 10">248</strain>
    </source>
</reference>
<comment type="subcellular location">
    <subcellularLocation>
        <location evidence="1">Membrane</location>
        <topology evidence="1">Multi-pass membrane protein</topology>
    </subcellularLocation>
</comment>
<dbReference type="PANTHER" id="PTHR33048">
    <property type="entry name" value="PTH11-LIKE INTEGRAL MEMBRANE PROTEIN (AFU_ORTHOLOGUE AFUA_5G11245)"/>
    <property type="match status" value="1"/>
</dbReference>
<feature type="domain" description="Rhodopsin" evidence="8">
    <location>
        <begin position="72"/>
        <end position="314"/>
    </location>
</feature>
<feature type="transmembrane region" description="Helical" evidence="7">
    <location>
        <begin position="132"/>
        <end position="155"/>
    </location>
</feature>
<evidence type="ECO:0000256" key="5">
    <source>
        <dbReference type="ARBA" id="ARBA00038359"/>
    </source>
</evidence>
<feature type="compositionally biased region" description="Low complexity" evidence="6">
    <location>
        <begin position="327"/>
        <end position="343"/>
    </location>
</feature>
<keyword evidence="3 7" id="KW-1133">Transmembrane helix</keyword>
<feature type="transmembrane region" description="Helical" evidence="7">
    <location>
        <begin position="252"/>
        <end position="271"/>
    </location>
</feature>
<feature type="region of interest" description="Disordered" evidence="6">
    <location>
        <begin position="505"/>
        <end position="542"/>
    </location>
</feature>
<feature type="transmembrane region" description="Helical" evidence="7">
    <location>
        <begin position="167"/>
        <end position="189"/>
    </location>
</feature>
<feature type="region of interest" description="Disordered" evidence="6">
    <location>
        <begin position="327"/>
        <end position="357"/>
    </location>
</feature>
<feature type="transmembrane region" description="Helical" evidence="7">
    <location>
        <begin position="55"/>
        <end position="76"/>
    </location>
</feature>
<name>W7HQH1_9PEZI</name>
<keyword evidence="10" id="KW-1185">Reference proteome</keyword>
<evidence type="ECO:0000256" key="3">
    <source>
        <dbReference type="ARBA" id="ARBA00022989"/>
    </source>
</evidence>
<proteinExistence type="inferred from homology"/>
<dbReference type="GO" id="GO:0016020">
    <property type="term" value="C:membrane"/>
    <property type="evidence" value="ECO:0007669"/>
    <property type="project" value="UniProtKB-SubCell"/>
</dbReference>
<evidence type="ECO:0000256" key="7">
    <source>
        <dbReference type="SAM" id="Phobius"/>
    </source>
</evidence>
<dbReference type="HOGENOM" id="CLU_538572_0_0_1"/>
<evidence type="ECO:0000256" key="4">
    <source>
        <dbReference type="ARBA" id="ARBA00023136"/>
    </source>
</evidence>
<evidence type="ECO:0000256" key="1">
    <source>
        <dbReference type="ARBA" id="ARBA00004141"/>
    </source>
</evidence>
<comment type="similarity">
    <text evidence="5">Belongs to the SAT4 family.</text>
</comment>
<dbReference type="InterPro" id="IPR052337">
    <property type="entry name" value="SAT4-like"/>
</dbReference>
<protein>
    <recommendedName>
        <fullName evidence="8">Rhodopsin domain-containing protein</fullName>
    </recommendedName>
</protein>
<evidence type="ECO:0000313" key="10">
    <source>
        <dbReference type="Proteomes" id="UP000024837"/>
    </source>
</evidence>
<evidence type="ECO:0000256" key="2">
    <source>
        <dbReference type="ARBA" id="ARBA00022692"/>
    </source>
</evidence>
<gene>
    <name evidence="9" type="ORF">DRE_04354</name>
</gene>
<evidence type="ECO:0000256" key="6">
    <source>
        <dbReference type="SAM" id="MobiDB-lite"/>
    </source>
</evidence>
<dbReference type="OrthoDB" id="5329176at2759"/>
<feature type="region of interest" description="Disordered" evidence="6">
    <location>
        <begin position="403"/>
        <end position="422"/>
    </location>
</feature>
<evidence type="ECO:0000259" key="8">
    <source>
        <dbReference type="Pfam" id="PF20684"/>
    </source>
</evidence>
<feature type="transmembrane region" description="Helical" evidence="7">
    <location>
        <begin position="217"/>
        <end position="240"/>
    </location>
</feature>
<organism evidence="9 10">
    <name type="scientific">Drechslerella stenobrocha 248</name>
    <dbReference type="NCBI Taxonomy" id="1043628"/>
    <lineage>
        <taxon>Eukaryota</taxon>
        <taxon>Fungi</taxon>
        <taxon>Dikarya</taxon>
        <taxon>Ascomycota</taxon>
        <taxon>Pezizomycotina</taxon>
        <taxon>Orbiliomycetes</taxon>
        <taxon>Orbiliales</taxon>
        <taxon>Orbiliaceae</taxon>
        <taxon>Drechslerella</taxon>
    </lineage>
</organism>
<keyword evidence="4 7" id="KW-0472">Membrane</keyword>
<evidence type="ECO:0000313" key="9">
    <source>
        <dbReference type="EMBL" id="EWC46411.1"/>
    </source>
</evidence>
<keyword evidence="2 7" id="KW-0812">Transmembrane</keyword>
<accession>W7HQH1</accession>
<dbReference type="AlphaFoldDB" id="W7HQH1"/>